<proteinExistence type="predicted"/>
<reference evidence="1" key="1">
    <citation type="submission" date="2022-10" db="EMBL/GenBank/DDBJ databases">
        <title>Genome Sequence of Xylaria curta.</title>
        <authorList>
            <person name="Buettner E."/>
        </authorList>
    </citation>
    <scope>NUCLEOTIDE SEQUENCE</scope>
    <source>
        <strain evidence="1">Babe10</strain>
    </source>
</reference>
<dbReference type="Proteomes" id="UP001143856">
    <property type="component" value="Unassembled WGS sequence"/>
</dbReference>
<name>A0ACC1MV95_9PEZI</name>
<gene>
    <name evidence="1" type="ORF">NUW58_g9777</name>
</gene>
<evidence type="ECO:0000313" key="2">
    <source>
        <dbReference type="Proteomes" id="UP001143856"/>
    </source>
</evidence>
<keyword evidence="2" id="KW-1185">Reference proteome</keyword>
<sequence length="135" mass="14491">MILDAAWVPSTNSSLVFATAGRDKTVKIWCREEAGIACVTTIAETHPATAIDIQPRPDKDGRFVIAVGTEAGKISIHTLDSASLAVLSSFTLQPELGLAKPVLQLAWRPRTDSSELAVAGDDSSLRIYRITQNES</sequence>
<evidence type="ECO:0000313" key="1">
    <source>
        <dbReference type="EMBL" id="KAJ2970166.1"/>
    </source>
</evidence>
<accession>A0ACC1MV95</accession>
<dbReference type="EMBL" id="JAPDGR010003759">
    <property type="protein sequence ID" value="KAJ2970166.1"/>
    <property type="molecule type" value="Genomic_DNA"/>
</dbReference>
<comment type="caution">
    <text evidence="1">The sequence shown here is derived from an EMBL/GenBank/DDBJ whole genome shotgun (WGS) entry which is preliminary data.</text>
</comment>
<organism evidence="1 2">
    <name type="scientific">Xylaria curta</name>
    <dbReference type="NCBI Taxonomy" id="42375"/>
    <lineage>
        <taxon>Eukaryota</taxon>
        <taxon>Fungi</taxon>
        <taxon>Dikarya</taxon>
        <taxon>Ascomycota</taxon>
        <taxon>Pezizomycotina</taxon>
        <taxon>Sordariomycetes</taxon>
        <taxon>Xylariomycetidae</taxon>
        <taxon>Xylariales</taxon>
        <taxon>Xylariaceae</taxon>
        <taxon>Xylaria</taxon>
    </lineage>
</organism>
<protein>
    <submittedName>
        <fullName evidence="1">Uncharacterized protein</fullName>
    </submittedName>
</protein>